<evidence type="ECO:0000259" key="9">
    <source>
        <dbReference type="Pfam" id="PF01757"/>
    </source>
</evidence>
<evidence type="ECO:0000256" key="6">
    <source>
        <dbReference type="ARBA" id="ARBA00023136"/>
    </source>
</evidence>
<feature type="transmembrane region" description="Helical" evidence="8">
    <location>
        <begin position="7"/>
        <end position="25"/>
    </location>
</feature>
<evidence type="ECO:0000313" key="11">
    <source>
        <dbReference type="EMBL" id="MEY2251151.1"/>
    </source>
</evidence>
<feature type="domain" description="SGNH" evidence="10">
    <location>
        <begin position="408"/>
        <end position="629"/>
    </location>
</feature>
<dbReference type="Gene3D" id="3.40.50.1110">
    <property type="entry name" value="SGNH hydrolase"/>
    <property type="match status" value="1"/>
</dbReference>
<evidence type="ECO:0000313" key="12">
    <source>
        <dbReference type="Proteomes" id="UP001562178"/>
    </source>
</evidence>
<evidence type="ECO:0000256" key="8">
    <source>
        <dbReference type="SAM" id="Phobius"/>
    </source>
</evidence>
<feature type="transmembrane region" description="Helical" evidence="8">
    <location>
        <begin position="73"/>
        <end position="92"/>
    </location>
</feature>
<feature type="transmembrane region" description="Helical" evidence="8">
    <location>
        <begin position="278"/>
        <end position="299"/>
    </location>
</feature>
<keyword evidence="2" id="KW-1003">Cell membrane</keyword>
<dbReference type="RefSeq" id="WP_369459690.1">
    <property type="nucleotide sequence ID" value="NZ_JBGBDC010000003.1"/>
</dbReference>
<gene>
    <name evidence="11" type="ORF">AB7A72_09055</name>
</gene>
<organism evidence="11 12">
    <name type="scientific">Comamonas sediminis</name>
    <dbReference type="NCBI Taxonomy" id="1783360"/>
    <lineage>
        <taxon>Bacteria</taxon>
        <taxon>Pseudomonadati</taxon>
        <taxon>Pseudomonadota</taxon>
        <taxon>Betaproteobacteria</taxon>
        <taxon>Burkholderiales</taxon>
        <taxon>Comamonadaceae</taxon>
        <taxon>Comamonas</taxon>
    </lineage>
</organism>
<evidence type="ECO:0000256" key="7">
    <source>
        <dbReference type="ARBA" id="ARBA00023315"/>
    </source>
</evidence>
<dbReference type="PANTHER" id="PTHR23028:SF53">
    <property type="entry name" value="ACYL_TRANSF_3 DOMAIN-CONTAINING PROTEIN"/>
    <property type="match status" value="1"/>
</dbReference>
<dbReference type="SUPFAM" id="SSF52266">
    <property type="entry name" value="SGNH hydrolase"/>
    <property type="match status" value="1"/>
</dbReference>
<dbReference type="InterPro" id="IPR050879">
    <property type="entry name" value="Acyltransferase_3"/>
</dbReference>
<dbReference type="Pfam" id="PF01757">
    <property type="entry name" value="Acyl_transf_3"/>
    <property type="match status" value="1"/>
</dbReference>
<evidence type="ECO:0000256" key="1">
    <source>
        <dbReference type="ARBA" id="ARBA00004651"/>
    </source>
</evidence>
<keyword evidence="3 11" id="KW-0808">Transferase</keyword>
<protein>
    <submittedName>
        <fullName evidence="11">Acyltransferase family protein</fullName>
        <ecNumber evidence="11">2.3.1.-</ecNumber>
    </submittedName>
</protein>
<sequence length="633" mass="70793">MQYRKDIDGLRAIAVGSVILFHAGLSRQLPGGFFGVDIFFVISGFLIGRILFSEIAEGRYSLLRFYERRARRILPALFFVLLLSYGFARLLLTPLAFADFRNSLFATLGFASNIYFWLHSSYFEPASELKPLLHTWSLGVEEQYYILFPLLAFALRNSRWRWAAIALCASASFIWAVATVSAYPNAAFYLLPARAWELLIGALGALWVAQYTLAAKTRVAMSVLGLALILVALLGLSAHLPHPGAYTLIPTLGTALVLVAQSPGGVATRLLQLPPMVWLGQISYSGYLWHQPLFAFWIYRFGKPSFEHYAFALIVATLVLAYLSWRFIENPARSAKRTSHQRFAWYGAAAVIVLATALVPQTWFLSHRANEALQQLARIENLYDHFEFQKNIRHQVCHSVSMADRERNGCLKTRSKNMVLFGDSYAATLYEGLRHERDSKYTDYGIIQLTDGNAPPFFQEGQIDGGAPLRNINEAKLQAIAALQPQKIVINWMMNGKNSSDEPHKELAALQATIARLQAVSPHSHIVVIGPVPHWSVSLQKSLMDFINDQDAFPRYMQQGLSANEAQWDAYFSRHLQKTKTTYLSALDVFCTPAGCLTSVDGTIAGMTAVDWGHLTKAGSLYLAEKIAPHIFD</sequence>
<feature type="transmembrane region" description="Helical" evidence="8">
    <location>
        <begin position="31"/>
        <end position="52"/>
    </location>
</feature>
<dbReference type="InterPro" id="IPR036514">
    <property type="entry name" value="SGNH_hydro_sf"/>
</dbReference>
<dbReference type="Pfam" id="PF19040">
    <property type="entry name" value="SGNH"/>
    <property type="match status" value="1"/>
</dbReference>
<dbReference type="InterPro" id="IPR043968">
    <property type="entry name" value="SGNH"/>
</dbReference>
<accession>A0ABV4B105</accession>
<dbReference type="InterPro" id="IPR002656">
    <property type="entry name" value="Acyl_transf_3_dom"/>
</dbReference>
<feature type="transmembrane region" description="Helical" evidence="8">
    <location>
        <begin position="246"/>
        <end position="266"/>
    </location>
</feature>
<feature type="transmembrane region" description="Helical" evidence="8">
    <location>
        <begin position="343"/>
        <end position="365"/>
    </location>
</feature>
<dbReference type="EMBL" id="JBGBDC010000003">
    <property type="protein sequence ID" value="MEY2251151.1"/>
    <property type="molecule type" value="Genomic_DNA"/>
</dbReference>
<evidence type="ECO:0000256" key="5">
    <source>
        <dbReference type="ARBA" id="ARBA00022989"/>
    </source>
</evidence>
<feature type="transmembrane region" description="Helical" evidence="8">
    <location>
        <begin position="305"/>
        <end position="323"/>
    </location>
</feature>
<comment type="caution">
    <text evidence="11">The sequence shown here is derived from an EMBL/GenBank/DDBJ whole genome shotgun (WGS) entry which is preliminary data.</text>
</comment>
<evidence type="ECO:0000256" key="4">
    <source>
        <dbReference type="ARBA" id="ARBA00022692"/>
    </source>
</evidence>
<dbReference type="EC" id="2.3.1.-" evidence="11"/>
<reference evidence="11 12" key="1">
    <citation type="journal article" date="2016" name="Int. J. Syst. Evol. Microbiol.">
        <title>Description of Comamonas sediminis sp. nov., isolated from lagoon sediments.</title>
        <authorList>
            <person name="Subhash Y."/>
            <person name="Bang J.J."/>
            <person name="You T.H."/>
            <person name="Lee S.S."/>
        </authorList>
    </citation>
    <scope>NUCLEOTIDE SEQUENCE [LARGE SCALE GENOMIC DNA]</scope>
    <source>
        <strain evidence="11 12">JCM 31169</strain>
    </source>
</reference>
<name>A0ABV4B105_9BURK</name>
<comment type="subcellular location">
    <subcellularLocation>
        <location evidence="1">Cell membrane</location>
        <topology evidence="1">Multi-pass membrane protein</topology>
    </subcellularLocation>
</comment>
<keyword evidence="12" id="KW-1185">Reference proteome</keyword>
<keyword evidence="5 8" id="KW-1133">Transmembrane helix</keyword>
<evidence type="ECO:0000259" key="10">
    <source>
        <dbReference type="Pfam" id="PF19040"/>
    </source>
</evidence>
<proteinExistence type="predicted"/>
<feature type="transmembrane region" description="Helical" evidence="8">
    <location>
        <begin position="195"/>
        <end position="213"/>
    </location>
</feature>
<evidence type="ECO:0000256" key="2">
    <source>
        <dbReference type="ARBA" id="ARBA00022475"/>
    </source>
</evidence>
<feature type="transmembrane region" description="Helical" evidence="8">
    <location>
        <begin position="220"/>
        <end position="240"/>
    </location>
</feature>
<feature type="domain" description="Acyltransferase 3" evidence="9">
    <location>
        <begin position="5"/>
        <end position="325"/>
    </location>
</feature>
<keyword evidence="7 11" id="KW-0012">Acyltransferase</keyword>
<feature type="transmembrane region" description="Helical" evidence="8">
    <location>
        <begin position="162"/>
        <end position="183"/>
    </location>
</feature>
<evidence type="ECO:0000256" key="3">
    <source>
        <dbReference type="ARBA" id="ARBA00022679"/>
    </source>
</evidence>
<dbReference type="Proteomes" id="UP001562178">
    <property type="component" value="Unassembled WGS sequence"/>
</dbReference>
<dbReference type="GO" id="GO:0016746">
    <property type="term" value="F:acyltransferase activity"/>
    <property type="evidence" value="ECO:0007669"/>
    <property type="project" value="UniProtKB-KW"/>
</dbReference>
<dbReference type="PANTHER" id="PTHR23028">
    <property type="entry name" value="ACETYLTRANSFERASE"/>
    <property type="match status" value="1"/>
</dbReference>
<keyword evidence="6 8" id="KW-0472">Membrane</keyword>
<keyword evidence="4 8" id="KW-0812">Transmembrane</keyword>